<evidence type="ECO:0000256" key="9">
    <source>
        <dbReference type="SAM" id="SignalP"/>
    </source>
</evidence>
<dbReference type="NCBIfam" id="TIGR02657">
    <property type="entry name" value="amicyanin"/>
    <property type="match status" value="1"/>
</dbReference>
<gene>
    <name evidence="11" type="ORF">A6J80_22015</name>
    <name evidence="14" type="ORF">FOB51_00995</name>
    <name evidence="13" type="ORF">PY32053_03843</name>
    <name evidence="12" type="ORF">PYTT13_21585</name>
</gene>
<protein>
    <recommendedName>
        <fullName evidence="7">Amicyanin</fullName>
    </recommendedName>
</protein>
<geneLocation type="plasmid" evidence="17">
    <name>pyee1</name>
</geneLocation>
<reference evidence="11" key="3">
    <citation type="submission" date="2017-12" db="EMBL/GenBank/DDBJ databases">
        <title>FDA dAtabase for Regulatory Grade micrObial Sequences (FDA-ARGOS): Supporting development and validation of Infectious Disease Dx tests.</title>
        <authorList>
            <person name="Campos J."/>
            <person name="Goldberg B."/>
            <person name="Tallon L."/>
            <person name="Sadzewicz L."/>
            <person name="Sengamalay N."/>
            <person name="Ott S."/>
            <person name="Godinez A."/>
            <person name="Nagaraj S."/>
            <person name="Vyas G."/>
            <person name="Aluvathingal J."/>
            <person name="Nadendla S."/>
            <person name="Geyer C."/>
            <person name="Nandy P."/>
            <person name="Hobson J."/>
            <person name="Sichtig H."/>
        </authorList>
    </citation>
    <scope>NUCLEOTIDE SEQUENCE</scope>
    <source>
        <strain evidence="11">FDAARGOS_252</strain>
        <plasmid evidence="11">unnamed5</plasmid>
    </source>
</reference>
<evidence type="ECO:0000313" key="12">
    <source>
        <dbReference type="EMBL" id="ATQ58415.1"/>
    </source>
</evidence>
<dbReference type="Proteomes" id="UP000324507">
    <property type="component" value="Plasmid unnamed2"/>
</dbReference>
<dbReference type="CDD" id="cd13921">
    <property type="entry name" value="Amicyanin"/>
    <property type="match status" value="1"/>
</dbReference>
<evidence type="ECO:0000313" key="13">
    <source>
        <dbReference type="EMBL" id="AYF03387.1"/>
    </source>
</evidence>
<proteinExistence type="predicted"/>
<geneLocation type="plasmid" evidence="14">
    <name>unnamed2</name>
</geneLocation>
<feature type="signal peptide" evidence="9">
    <location>
        <begin position="1"/>
        <end position="26"/>
    </location>
</feature>
<dbReference type="AlphaFoldDB" id="A0A1V0GYM6"/>
<dbReference type="InterPro" id="IPR000923">
    <property type="entry name" value="BlueCu_1"/>
</dbReference>
<keyword evidence="11" id="KW-0614">Plasmid</keyword>
<dbReference type="GO" id="GO:0042597">
    <property type="term" value="C:periplasmic space"/>
    <property type="evidence" value="ECO:0007669"/>
    <property type="project" value="UniProtKB-SubCell"/>
</dbReference>
<name>A0A1V0GYM6_9RHOB</name>
<comment type="cofactor">
    <cofactor evidence="8">
        <name>Cu cation</name>
        <dbReference type="ChEBI" id="CHEBI:23378"/>
    </cofactor>
    <text evidence="8">Binds 1 copper ion per subunit.</text>
</comment>
<geneLocation type="plasmid" evidence="11 15">
    <name>unnamed5</name>
</geneLocation>
<dbReference type="InterPro" id="IPR035668">
    <property type="entry name" value="Amicyanin"/>
</dbReference>
<evidence type="ECO:0000259" key="10">
    <source>
        <dbReference type="Pfam" id="PF00127"/>
    </source>
</evidence>
<dbReference type="InterPro" id="IPR002386">
    <property type="entry name" value="Amicyanin/Pseudoazurin"/>
</dbReference>
<dbReference type="InterPro" id="IPR052721">
    <property type="entry name" value="ET_Amicyanin"/>
</dbReference>
<dbReference type="GO" id="GO:0005507">
    <property type="term" value="F:copper ion binding"/>
    <property type="evidence" value="ECO:0007669"/>
    <property type="project" value="UniProtKB-UniRule"/>
</dbReference>
<evidence type="ECO:0000313" key="16">
    <source>
        <dbReference type="Proteomes" id="UP000229314"/>
    </source>
</evidence>
<reference evidence="13" key="4">
    <citation type="journal article" date="2018" name="Front. Microbiol.">
        <title>Genome Structure of the Opportunistic Pathogen Paracoccus yeei (Alphaproteobacteria) and Identification of Putative Virulence Factors.</title>
        <authorList>
            <person name="Lasek R."/>
            <person name="Szuplewska M."/>
            <person name="Mitura M."/>
            <person name="Decewicz P."/>
            <person name="Chmielowska C."/>
            <person name="Pawlot A."/>
            <person name="Sentkowska D."/>
            <person name="Czarnecki J."/>
            <person name="Bartosik D."/>
        </authorList>
    </citation>
    <scope>NUCLEOTIDE SEQUENCE</scope>
    <source>
        <strain evidence="13">CCUG 32053</strain>
        <plasmid evidence="13">pYEE1</plasmid>
    </source>
</reference>
<dbReference type="PRINTS" id="PR00156">
    <property type="entry name" value="COPPERBLUE"/>
</dbReference>
<dbReference type="Proteomes" id="UP000191257">
    <property type="component" value="Plasmid unnamed5"/>
</dbReference>
<dbReference type="EMBL" id="CP031079">
    <property type="protein sequence ID" value="AYF03387.1"/>
    <property type="molecule type" value="Genomic_DNA"/>
</dbReference>
<dbReference type="InterPro" id="IPR013475">
    <property type="entry name" value="Amicyanin_Para/Methyl"/>
</dbReference>
<keyword evidence="6 8" id="KW-0186">Copper</keyword>
<dbReference type="Proteomes" id="UP000229314">
    <property type="component" value="Plasmid pTT13-4"/>
</dbReference>
<keyword evidence="4" id="KW-0574">Periplasm</keyword>
<feature type="binding site" evidence="8">
    <location>
        <position position="122"/>
    </location>
    <ligand>
        <name>Cu cation</name>
        <dbReference type="ChEBI" id="CHEBI:23378"/>
    </ligand>
</feature>
<reference evidence="14 18" key="6">
    <citation type="submission" date="2019-09" db="EMBL/GenBank/DDBJ databases">
        <title>FDA dAtabase for Regulatory Grade micrObial Sequences (FDA-ARGOS): Supporting development and validation of Infectious Disease Dx tests.</title>
        <authorList>
            <person name="Sciortino C."/>
            <person name="Tallon L."/>
            <person name="Sadzewicz L."/>
            <person name="Vavikolanu K."/>
            <person name="Mehta A."/>
            <person name="Aluvathingal J."/>
            <person name="Nadendla S."/>
            <person name="Nandy P."/>
            <person name="Geyer C."/>
            <person name="Yan Y."/>
            <person name="Sichtig H."/>
        </authorList>
    </citation>
    <scope>NUCLEOTIDE SEQUENCE [LARGE SCALE GENOMIC DNA]</scope>
    <source>
        <strain evidence="14 18">FDAARGOS_643</strain>
        <plasmid evidence="14 18">unnamed2</plasmid>
    </source>
</reference>
<evidence type="ECO:0000256" key="5">
    <source>
        <dbReference type="ARBA" id="ARBA00022982"/>
    </source>
</evidence>
<sequence>MNVPMKPRSLLAALLIGALTATGALAADKITVPNEKPVAEAEAPPAAVVVHIDKMKYDAPEVTVKAGDTVVWVNQEAMPHNVAFKKGVVGEDAFKGAMLKKGEAYAITFDAAGTYDYTCTPHPFMRGKVIVE</sequence>
<evidence type="ECO:0000256" key="2">
    <source>
        <dbReference type="ARBA" id="ARBA00022448"/>
    </source>
</evidence>
<dbReference type="GO" id="GO:0009055">
    <property type="term" value="F:electron transfer activity"/>
    <property type="evidence" value="ECO:0007669"/>
    <property type="project" value="UniProtKB-UniRule"/>
</dbReference>
<evidence type="ECO:0000256" key="6">
    <source>
        <dbReference type="ARBA" id="ARBA00023008"/>
    </source>
</evidence>
<comment type="subcellular location">
    <subcellularLocation>
        <location evidence="1">Periplasm</location>
    </subcellularLocation>
</comment>
<feature type="binding site" evidence="8">
    <location>
        <position position="125"/>
    </location>
    <ligand>
        <name>Cu cation</name>
        <dbReference type="ChEBI" id="CHEBI:23378"/>
    </ligand>
</feature>
<dbReference type="PANTHER" id="PTHR36507:SF1">
    <property type="entry name" value="BLL1555 PROTEIN"/>
    <property type="match status" value="1"/>
</dbReference>
<evidence type="ECO:0000313" key="18">
    <source>
        <dbReference type="Proteomes" id="UP000324507"/>
    </source>
</evidence>
<keyword evidence="3 8" id="KW-0479">Metal-binding</keyword>
<keyword evidence="9" id="KW-0732">Signal</keyword>
<dbReference type="SUPFAM" id="SSF49503">
    <property type="entry name" value="Cupredoxins"/>
    <property type="match status" value="1"/>
</dbReference>
<evidence type="ECO:0000256" key="1">
    <source>
        <dbReference type="ARBA" id="ARBA00004418"/>
    </source>
</evidence>
<evidence type="ECO:0000313" key="11">
    <source>
        <dbReference type="EMBL" id="ARC38976.1"/>
    </source>
</evidence>
<evidence type="ECO:0000313" key="17">
    <source>
        <dbReference type="Proteomes" id="UP000272010"/>
    </source>
</evidence>
<dbReference type="Gene3D" id="2.60.40.420">
    <property type="entry name" value="Cupredoxins - blue copper proteins"/>
    <property type="match status" value="1"/>
</dbReference>
<dbReference type="Pfam" id="PF00127">
    <property type="entry name" value="Copper-bind"/>
    <property type="match status" value="1"/>
</dbReference>
<dbReference type="Proteomes" id="UP000272010">
    <property type="component" value="Plasmid pYEE1"/>
</dbReference>
<evidence type="ECO:0000256" key="4">
    <source>
        <dbReference type="ARBA" id="ARBA00022764"/>
    </source>
</evidence>
<keyword evidence="5" id="KW-0249">Electron transport</keyword>
<accession>A0A1V0GYM6</accession>
<keyword evidence="2" id="KW-0813">Transport</keyword>
<evidence type="ECO:0000256" key="8">
    <source>
        <dbReference type="PIRSR" id="PIRSR602386-1"/>
    </source>
</evidence>
<dbReference type="KEGG" id="pye:A6J80_22015"/>
<feature type="binding site" evidence="8">
    <location>
        <position position="119"/>
    </location>
    <ligand>
        <name>Cu cation</name>
        <dbReference type="ChEBI" id="CHEBI:23378"/>
    </ligand>
</feature>
<dbReference type="EMBL" id="CP024426">
    <property type="protein sequence ID" value="ATQ58415.1"/>
    <property type="molecule type" value="Genomic_DNA"/>
</dbReference>
<evidence type="ECO:0000313" key="15">
    <source>
        <dbReference type="Proteomes" id="UP000191257"/>
    </source>
</evidence>
<dbReference type="eggNOG" id="COG3794">
    <property type="taxonomic scope" value="Bacteria"/>
</dbReference>
<reference evidence="12 16" key="2">
    <citation type="submission" date="2017-10" db="EMBL/GenBank/DDBJ databases">
        <title>Complete genome sequence of Paracoccus yeei TT13 isolated from human skin.</title>
        <authorList>
            <person name="Lee K."/>
            <person name="Lim J.Y."/>
            <person name="Hwang I."/>
        </authorList>
    </citation>
    <scope>NUCLEOTIDE SEQUENCE [LARGE SCALE GENOMIC DNA]</scope>
    <source>
        <strain evidence="12 16">TT13</strain>
        <plasmid evidence="16">Plasmid ptt13-4</plasmid>
        <plasmid evidence="12">pTT13-4</plasmid>
    </source>
</reference>
<evidence type="ECO:0000256" key="7">
    <source>
        <dbReference type="NCBIfam" id="TIGR02657"/>
    </source>
</evidence>
<dbReference type="PRINTS" id="PR00155">
    <property type="entry name" value="AMICYANIN"/>
</dbReference>
<feature type="domain" description="Blue (type 1) copper" evidence="10">
    <location>
        <begin position="48"/>
        <end position="132"/>
    </location>
</feature>
<geneLocation type="plasmid" evidence="16">
    <name>ptt13-4</name>
</geneLocation>
<reference evidence="17" key="5">
    <citation type="submission" date="2018-07" db="EMBL/GenBank/DDBJ databases">
        <title>Genome Structure of the Opportunistic Pathogen Paracoccus yeei (Alphaproteobacteria) and Identification of Putative Virulence Factors.</title>
        <authorList>
            <person name="Lasek R."/>
            <person name="Szuplewska M."/>
            <person name="Mitura M."/>
            <person name="Decewicz P."/>
            <person name="Chmielowska C."/>
            <person name="Pawlot A."/>
            <person name="Sentkowska D."/>
            <person name="Czarnecki J."/>
            <person name="Bartosik D."/>
        </authorList>
    </citation>
    <scope>NUCLEOTIDE SEQUENCE [LARGE SCALE GENOMIC DNA]</scope>
    <source>
        <strain evidence="17">CCUG 32053</strain>
        <plasmid evidence="17">pyee1</plasmid>
    </source>
</reference>
<dbReference type="InterPro" id="IPR008972">
    <property type="entry name" value="Cupredoxin"/>
</dbReference>
<keyword evidence="15" id="KW-1185">Reference proteome</keyword>
<dbReference type="EMBL" id="CP020445">
    <property type="protein sequence ID" value="ARC38976.1"/>
    <property type="molecule type" value="Genomic_DNA"/>
</dbReference>
<feature type="binding site" evidence="8">
    <location>
        <position position="80"/>
    </location>
    <ligand>
        <name>Cu cation</name>
        <dbReference type="ChEBI" id="CHEBI:23378"/>
    </ligand>
</feature>
<geneLocation type="plasmid" evidence="12">
    <name>pTT13-4</name>
</geneLocation>
<evidence type="ECO:0000313" key="14">
    <source>
        <dbReference type="EMBL" id="QEU06681.1"/>
    </source>
</evidence>
<dbReference type="RefSeq" id="WP_028718812.1">
    <property type="nucleotide sequence ID" value="NZ_CP038060.1"/>
</dbReference>
<geneLocation type="plasmid" evidence="13">
    <name>pYEE1</name>
</geneLocation>
<reference evidence="15" key="1">
    <citation type="submission" date="2017-03" db="EMBL/GenBank/DDBJ databases">
        <title>FDA dAtabase for Regulatory Grade micrObial Sequences (FDA-ARGOS): Supporting development and validation of Infectious Disease Dx tests.</title>
        <authorList>
            <person name="Minogue T."/>
            <person name="Wolcott M."/>
            <person name="Wasieloski L."/>
            <person name="Aguilar W."/>
            <person name="Moore D."/>
            <person name="Tallon L."/>
            <person name="Sadzewicz L."/>
            <person name="Sengamalay N."/>
            <person name="Ott S."/>
            <person name="Godinez A."/>
            <person name="Nagaraj S."/>
            <person name="Nadendla S."/>
            <person name="Geyer C."/>
            <person name="Sichtig H."/>
        </authorList>
    </citation>
    <scope>NUCLEOTIDE SEQUENCE [LARGE SCALE GENOMIC DNA]</scope>
    <source>
        <strain evidence="15">FDAARGOS_252</strain>
        <plasmid evidence="15">Plasmid unnamed5</plasmid>
    </source>
</reference>
<feature type="chain" id="PRO_5014546801" description="Amicyanin" evidence="9">
    <location>
        <begin position="27"/>
        <end position="132"/>
    </location>
</feature>
<dbReference type="OrthoDB" id="9796416at2"/>
<dbReference type="PANTHER" id="PTHR36507">
    <property type="entry name" value="BLL1555 PROTEIN"/>
    <property type="match status" value="1"/>
</dbReference>
<dbReference type="EMBL" id="CP044079">
    <property type="protein sequence ID" value="QEU06681.1"/>
    <property type="molecule type" value="Genomic_DNA"/>
</dbReference>
<evidence type="ECO:0000256" key="3">
    <source>
        <dbReference type="ARBA" id="ARBA00022723"/>
    </source>
</evidence>
<organism evidence="11 15">
    <name type="scientific">Paracoccus yeei</name>
    <dbReference type="NCBI Taxonomy" id="147645"/>
    <lineage>
        <taxon>Bacteria</taxon>
        <taxon>Pseudomonadati</taxon>
        <taxon>Pseudomonadota</taxon>
        <taxon>Alphaproteobacteria</taxon>
        <taxon>Rhodobacterales</taxon>
        <taxon>Paracoccaceae</taxon>
        <taxon>Paracoccus</taxon>
    </lineage>
</organism>
<dbReference type="InterPro" id="IPR001235">
    <property type="entry name" value="Copper_blue_Plastocyanin"/>
</dbReference>